<keyword evidence="1" id="KW-1003">Cell membrane</keyword>
<dbReference type="STRING" id="266128.ABB25_01640"/>
<dbReference type="Proteomes" id="UP000051254">
    <property type="component" value="Unassembled WGS sequence"/>
</dbReference>
<proteinExistence type="inferred from homology"/>
<dbReference type="OrthoDB" id="9789940at2"/>
<keyword evidence="1" id="KW-0472">Membrane</keyword>
<reference evidence="2 4" key="1">
    <citation type="submission" date="2015-05" db="EMBL/GenBank/DDBJ databases">
        <title>Genome sequencing and analysis of members of genus Stenotrophomonas.</title>
        <authorList>
            <person name="Patil P.P."/>
            <person name="Midha S."/>
            <person name="Patil P.B."/>
        </authorList>
    </citation>
    <scope>NUCLEOTIDE SEQUENCE [LARGE SCALE GENOMIC DNA]</scope>
    <source>
        <strain evidence="2 4">DSM 17805</strain>
    </source>
</reference>
<evidence type="ECO:0000313" key="4">
    <source>
        <dbReference type="Proteomes" id="UP000051254"/>
    </source>
</evidence>
<dbReference type="PATRIC" id="fig|266128.3.peg.1971"/>
<comment type="caution">
    <text evidence="2">The sequence shown here is derived from an EMBL/GenBank/DDBJ whole genome shotgun (WGS) entry which is preliminary data.</text>
</comment>
<evidence type="ECO:0000313" key="2">
    <source>
        <dbReference type="EMBL" id="KRG60001.1"/>
    </source>
</evidence>
<dbReference type="CDD" id="cd06662">
    <property type="entry name" value="SURF1"/>
    <property type="match status" value="1"/>
</dbReference>
<gene>
    <name evidence="2" type="ORF">ABB25_01640</name>
    <name evidence="3" type="ORF">H4O09_13360</name>
</gene>
<dbReference type="RefSeq" id="WP_057662798.1">
    <property type="nucleotide sequence ID" value="NZ_JACIUV010000007.1"/>
</dbReference>
<dbReference type="PROSITE" id="PS50895">
    <property type="entry name" value="SURF1"/>
    <property type="match status" value="1"/>
</dbReference>
<organism evidence="2 4">
    <name type="scientific">Stenotrophomonas koreensis</name>
    <dbReference type="NCBI Taxonomy" id="266128"/>
    <lineage>
        <taxon>Bacteria</taxon>
        <taxon>Pseudomonadati</taxon>
        <taxon>Pseudomonadota</taxon>
        <taxon>Gammaproteobacteria</taxon>
        <taxon>Lysobacterales</taxon>
        <taxon>Lysobacteraceae</taxon>
        <taxon>Stenotrophomonas</taxon>
    </lineage>
</organism>
<dbReference type="GO" id="GO:0005886">
    <property type="term" value="C:plasma membrane"/>
    <property type="evidence" value="ECO:0007669"/>
    <property type="project" value="UniProtKB-SubCell"/>
</dbReference>
<dbReference type="EMBL" id="JACIUV010000007">
    <property type="protein sequence ID" value="MBB1118039.1"/>
    <property type="molecule type" value="Genomic_DNA"/>
</dbReference>
<reference evidence="3 5" key="2">
    <citation type="submission" date="2020-08" db="EMBL/GenBank/DDBJ databases">
        <title>Stenotrophomonas sp. W1S232.</title>
        <authorList>
            <person name="Deng Y."/>
        </authorList>
    </citation>
    <scope>NUCLEOTIDE SEQUENCE [LARGE SCALE GENOMIC DNA]</scope>
    <source>
        <strain evidence="3 5">W1S232</strain>
    </source>
</reference>
<evidence type="ECO:0000313" key="5">
    <source>
        <dbReference type="Proteomes" id="UP000550609"/>
    </source>
</evidence>
<keyword evidence="1" id="KW-0812">Transmembrane</keyword>
<sequence length="249" mass="26750">MTRQHIGPVAGWLLALVVAAAMTALGLWQLERRVHKQALLDAYQQAMHADAQPLAAALASGAVAAAVSDCGQWLAPVLVLDNQQHGGRAGHRSFQPWRSDSGAVVLVEQGWRSWNGNRHLPQAHPLAGQHCLRGVLLPAPPAGLRAGQSAAQPLPGQGWLITRLEEASLQPLLPSLPADLGRQILRPHAVLDPGYQLPEAVLPNTLPPDKHLGYAVQWFALAASVLLLALVLTLRRLAGRAGRRSLWRP</sequence>
<comment type="subcellular location">
    <subcellularLocation>
        <location evidence="1">Cell membrane</location>
        <topology evidence="1">Multi-pass membrane protein</topology>
    </subcellularLocation>
</comment>
<accession>A0A0R0C2X4</accession>
<accession>A0A7W3YWI7</accession>
<dbReference type="Proteomes" id="UP000550609">
    <property type="component" value="Unassembled WGS sequence"/>
</dbReference>
<protein>
    <recommendedName>
        <fullName evidence="1">SURF1-like protein</fullName>
    </recommendedName>
</protein>
<evidence type="ECO:0000256" key="1">
    <source>
        <dbReference type="RuleBase" id="RU363076"/>
    </source>
</evidence>
<dbReference type="AlphaFoldDB" id="A0A0R0C2X4"/>
<comment type="similarity">
    <text evidence="1">Belongs to the SURF1 family.</text>
</comment>
<dbReference type="InterPro" id="IPR002994">
    <property type="entry name" value="Surf1/Shy1"/>
</dbReference>
<dbReference type="Pfam" id="PF02104">
    <property type="entry name" value="SURF1"/>
    <property type="match status" value="1"/>
</dbReference>
<keyword evidence="4" id="KW-1185">Reference proteome</keyword>
<feature type="transmembrane region" description="Helical" evidence="1">
    <location>
        <begin position="12"/>
        <end position="30"/>
    </location>
</feature>
<name>A0A0R0C2X4_9GAMM</name>
<evidence type="ECO:0000313" key="3">
    <source>
        <dbReference type="EMBL" id="MBB1118039.1"/>
    </source>
</evidence>
<feature type="transmembrane region" description="Helical" evidence="1">
    <location>
        <begin position="212"/>
        <end position="234"/>
    </location>
</feature>
<dbReference type="EMBL" id="LDJH01000005">
    <property type="protein sequence ID" value="KRG60001.1"/>
    <property type="molecule type" value="Genomic_DNA"/>
</dbReference>
<keyword evidence="1" id="KW-1133">Transmembrane helix</keyword>